<dbReference type="OrthoDB" id="164577at2759"/>
<name>A0A225VJM4_9STRA</name>
<reference evidence="3" key="1">
    <citation type="submission" date="2017-03" db="EMBL/GenBank/DDBJ databases">
        <title>Phytopthora megakarya and P. palmivora, two closely related causual agents of cacao black pod achieved similar genome size and gene model numbers by different mechanisms.</title>
        <authorList>
            <person name="Ali S."/>
            <person name="Shao J."/>
            <person name="Larry D.J."/>
            <person name="Kronmiller B."/>
            <person name="Shen D."/>
            <person name="Strem M.D."/>
            <person name="Melnick R.L."/>
            <person name="Guiltinan M.J."/>
            <person name="Tyler B.M."/>
            <person name="Meinhardt L.W."/>
            <person name="Bailey B.A."/>
        </authorList>
    </citation>
    <scope>NUCLEOTIDE SEQUENCE [LARGE SCALE GENOMIC DNA]</scope>
    <source>
        <strain evidence="3">zdho120</strain>
    </source>
</reference>
<sequence>MESVGTPDSNSWEYDPDDHGIPSSSGLTSGQAAVATAVIGPGGPSLIHIVRILAISDLKEFTGKDIDEGRARAWIGKVKSAFQRGQAIEEETCLTSNVGPAKNWHRQLSRTTKTKWADLLESFQTQYSGLGMSVAWQYYHAHKRSEETPLDYLYRLNVAALRLKLKIMDGNPKAHGEDVDHYIETLSDPELADRLTLLRLADVDDLEEMLRARERAKRRQRRSAFGSKYR</sequence>
<protein>
    <recommendedName>
        <fullName evidence="4">Retrotransposon gag domain-containing protein</fullName>
    </recommendedName>
</protein>
<dbReference type="Proteomes" id="UP000198211">
    <property type="component" value="Unassembled WGS sequence"/>
</dbReference>
<evidence type="ECO:0008006" key="4">
    <source>
        <dbReference type="Google" id="ProtNLM"/>
    </source>
</evidence>
<evidence type="ECO:0000313" key="2">
    <source>
        <dbReference type="EMBL" id="OWZ05613.1"/>
    </source>
</evidence>
<evidence type="ECO:0000313" key="3">
    <source>
        <dbReference type="Proteomes" id="UP000198211"/>
    </source>
</evidence>
<keyword evidence="3" id="KW-1185">Reference proteome</keyword>
<proteinExistence type="predicted"/>
<organism evidence="2 3">
    <name type="scientific">Phytophthora megakarya</name>
    <dbReference type="NCBI Taxonomy" id="4795"/>
    <lineage>
        <taxon>Eukaryota</taxon>
        <taxon>Sar</taxon>
        <taxon>Stramenopiles</taxon>
        <taxon>Oomycota</taxon>
        <taxon>Peronosporomycetes</taxon>
        <taxon>Peronosporales</taxon>
        <taxon>Peronosporaceae</taxon>
        <taxon>Phytophthora</taxon>
    </lineage>
</organism>
<evidence type="ECO:0000256" key="1">
    <source>
        <dbReference type="SAM" id="MobiDB-lite"/>
    </source>
</evidence>
<feature type="region of interest" description="Disordered" evidence="1">
    <location>
        <begin position="1"/>
        <end position="27"/>
    </location>
</feature>
<accession>A0A225VJM4</accession>
<comment type="caution">
    <text evidence="2">The sequence shown here is derived from an EMBL/GenBank/DDBJ whole genome shotgun (WGS) entry which is preliminary data.</text>
</comment>
<dbReference type="AlphaFoldDB" id="A0A225VJM4"/>
<dbReference type="EMBL" id="NBNE01004342">
    <property type="protein sequence ID" value="OWZ05613.1"/>
    <property type="molecule type" value="Genomic_DNA"/>
</dbReference>
<feature type="compositionally biased region" description="Polar residues" evidence="1">
    <location>
        <begin position="1"/>
        <end position="12"/>
    </location>
</feature>
<gene>
    <name evidence="2" type="ORF">PHMEG_00022268</name>
</gene>